<proteinExistence type="predicted"/>
<dbReference type="GeneID" id="10509560"/>
<dbReference type="GO" id="GO:0031083">
    <property type="term" value="C:BLOC-1 complex"/>
    <property type="evidence" value="ECO:0000318"/>
    <property type="project" value="GO_Central"/>
</dbReference>
<dbReference type="Proteomes" id="UP000001064">
    <property type="component" value="Unassembled WGS sequence"/>
</dbReference>
<dbReference type="RefSeq" id="XP_003283655.1">
    <property type="nucleotide sequence ID" value="XM_003283607.1"/>
</dbReference>
<dbReference type="KEGG" id="dpp:DICPUDRAFT_96443"/>
<dbReference type="PANTHER" id="PTHR31974">
    <property type="entry name" value="BIOGENESIS OF LYSOSOME-RELATED ORGANELLES COMPLEX 1 SUBUNIT 3"/>
    <property type="match status" value="1"/>
</dbReference>
<name>F0Z8B5_DICPU</name>
<dbReference type="VEuPathDB" id="AmoebaDB:DICPUDRAFT_96443"/>
<reference evidence="3" key="1">
    <citation type="journal article" date="2011" name="Genome Biol.">
        <title>Comparative genomics of the social amoebae Dictyostelium discoideum and Dictyostelium purpureum.</title>
        <authorList>
            <consortium name="US DOE Joint Genome Institute (JGI-PGF)"/>
            <person name="Sucgang R."/>
            <person name="Kuo A."/>
            <person name="Tian X."/>
            <person name="Salerno W."/>
            <person name="Parikh A."/>
            <person name="Feasley C.L."/>
            <person name="Dalin E."/>
            <person name="Tu H."/>
            <person name="Huang E."/>
            <person name="Barry K."/>
            <person name="Lindquist E."/>
            <person name="Shapiro H."/>
            <person name="Bruce D."/>
            <person name="Schmutz J."/>
            <person name="Salamov A."/>
            <person name="Fey P."/>
            <person name="Gaudet P."/>
            <person name="Anjard C."/>
            <person name="Babu M.M."/>
            <person name="Basu S."/>
            <person name="Bushmanova Y."/>
            <person name="van der Wel H."/>
            <person name="Katoh-Kurasawa M."/>
            <person name="Dinh C."/>
            <person name="Coutinho P.M."/>
            <person name="Saito T."/>
            <person name="Elias M."/>
            <person name="Schaap P."/>
            <person name="Kay R.R."/>
            <person name="Henrissat B."/>
            <person name="Eichinger L."/>
            <person name="Rivero F."/>
            <person name="Putnam N.H."/>
            <person name="West C.M."/>
            <person name="Loomis W.F."/>
            <person name="Chisholm R.L."/>
            <person name="Shaulsky G."/>
            <person name="Strassmann J.E."/>
            <person name="Queller D.C."/>
            <person name="Kuspa A."/>
            <person name="Grigoriev I.V."/>
        </authorList>
    </citation>
    <scope>NUCLEOTIDE SEQUENCE [LARGE SCALE GENOMIC DNA]</scope>
    <source>
        <strain evidence="3">QSDP1</strain>
    </source>
</reference>
<gene>
    <name evidence="2" type="ORF">DICPUDRAFT_96443</name>
</gene>
<dbReference type="OMA" id="RTHATYY"/>
<feature type="compositionally biased region" description="Acidic residues" evidence="1">
    <location>
        <begin position="16"/>
        <end position="25"/>
    </location>
</feature>
<evidence type="ECO:0000256" key="1">
    <source>
        <dbReference type="SAM" id="MobiDB-lite"/>
    </source>
</evidence>
<evidence type="ECO:0008006" key="4">
    <source>
        <dbReference type="Google" id="ProtNLM"/>
    </source>
</evidence>
<organism evidence="2 3">
    <name type="scientific">Dictyostelium purpureum</name>
    <name type="common">Slime mold</name>
    <dbReference type="NCBI Taxonomy" id="5786"/>
    <lineage>
        <taxon>Eukaryota</taxon>
        <taxon>Amoebozoa</taxon>
        <taxon>Evosea</taxon>
        <taxon>Eumycetozoa</taxon>
        <taxon>Dictyostelia</taxon>
        <taxon>Dictyosteliales</taxon>
        <taxon>Dictyosteliaceae</taxon>
        <taxon>Dictyostelium</taxon>
    </lineage>
</organism>
<dbReference type="InParanoid" id="F0Z8B5"/>
<evidence type="ECO:0000313" key="3">
    <source>
        <dbReference type="Proteomes" id="UP000001064"/>
    </source>
</evidence>
<dbReference type="InterPro" id="IPR017245">
    <property type="entry name" value="BLOC-1_complex_su-3"/>
</dbReference>
<feature type="compositionally biased region" description="Low complexity" evidence="1">
    <location>
        <begin position="135"/>
        <end position="145"/>
    </location>
</feature>
<dbReference type="EMBL" id="GL870951">
    <property type="protein sequence ID" value="EGC39788.1"/>
    <property type="molecule type" value="Genomic_DNA"/>
</dbReference>
<feature type="compositionally biased region" description="Low complexity" evidence="1">
    <location>
        <begin position="84"/>
        <end position="105"/>
    </location>
</feature>
<dbReference type="eggNOG" id="ENOG502RHTI">
    <property type="taxonomic scope" value="Eukaryota"/>
</dbReference>
<dbReference type="STRING" id="5786.F0Z8B5"/>
<evidence type="ECO:0000313" key="2">
    <source>
        <dbReference type="EMBL" id="EGC39788.1"/>
    </source>
</evidence>
<dbReference type="OrthoDB" id="20906at2759"/>
<keyword evidence="3" id="KW-1185">Reference proteome</keyword>
<feature type="region of interest" description="Disordered" evidence="1">
    <location>
        <begin position="69"/>
        <end position="146"/>
    </location>
</feature>
<accession>F0Z8B5</accession>
<sequence>MNNSFILSKNKKIVEGEEDEEEEEIYDEEYDIKPVAILPKSSSNLNINKEISINDHPEDLVVGANSPLEINNSTKTENPEIPLDLDSNSGNKNNSNNTNNSNNNNTKKDTNSLENQSNENTTDLKKSTGDTPNNTTTTTTTTTAAAKEEFSPIQVVSPLSSPASSLSSSILSQSLNEHLQSTVAPQRKLSASQQPQRIPLSLGENKLREYNETLRKSFCSRSHNLYFSINREVTNANQHLSSVLEVVKSIQHNIRQSNDDILILSEKLEQTEWSLQC</sequence>
<protein>
    <recommendedName>
        <fullName evidence="4">Biogenesis of lysosome-related organelles complex 1 subunit 3</fullName>
    </recommendedName>
</protein>
<dbReference type="AlphaFoldDB" id="F0Z8B5"/>
<dbReference type="FunCoup" id="F0Z8B5">
    <property type="interactions" value="726"/>
</dbReference>
<feature type="region of interest" description="Disordered" evidence="1">
    <location>
        <begin position="1"/>
        <end position="25"/>
    </location>
</feature>
<dbReference type="PANTHER" id="PTHR31974:SF2">
    <property type="entry name" value="BIOGENESIS OF LYSOSOME-RELATED ORGANELLES COMPLEX 1 SUBUNIT 3"/>
    <property type="match status" value="1"/>
</dbReference>